<evidence type="ECO:0000256" key="1">
    <source>
        <dbReference type="ARBA" id="ARBA00023015"/>
    </source>
</evidence>
<dbReference type="PROSITE" id="PS51078">
    <property type="entry name" value="ICLR_ED"/>
    <property type="match status" value="1"/>
</dbReference>
<keyword evidence="2" id="KW-0238">DNA-binding</keyword>
<feature type="domain" description="IclR-ED" evidence="5">
    <location>
        <begin position="66"/>
        <end position="249"/>
    </location>
</feature>
<name>A0ABM7PMC4_9BACT</name>
<dbReference type="InterPro" id="IPR036390">
    <property type="entry name" value="WH_DNA-bd_sf"/>
</dbReference>
<dbReference type="SMART" id="SM00346">
    <property type="entry name" value="HTH_ICLR"/>
    <property type="match status" value="1"/>
</dbReference>
<proteinExistence type="predicted"/>
<evidence type="ECO:0000313" key="7">
    <source>
        <dbReference type="Proteomes" id="UP001320148"/>
    </source>
</evidence>
<dbReference type="InterPro" id="IPR050707">
    <property type="entry name" value="HTH_MetabolicPath_Reg"/>
</dbReference>
<reference evidence="6 7" key="1">
    <citation type="submission" date="2021-02" db="EMBL/GenBank/DDBJ databases">
        <title>Complete genome of Desulfoluna sp. strain ASN36.</title>
        <authorList>
            <person name="Takahashi A."/>
            <person name="Kojima H."/>
            <person name="Fukui M."/>
        </authorList>
    </citation>
    <scope>NUCLEOTIDE SEQUENCE [LARGE SCALE GENOMIC DNA]</scope>
    <source>
        <strain evidence="6 7">ASN36</strain>
    </source>
</reference>
<dbReference type="Pfam" id="PF01614">
    <property type="entry name" value="IclR_C"/>
    <property type="match status" value="1"/>
</dbReference>
<evidence type="ECO:0000256" key="3">
    <source>
        <dbReference type="ARBA" id="ARBA00023163"/>
    </source>
</evidence>
<dbReference type="RefSeq" id="WP_236889693.1">
    <property type="nucleotide sequence ID" value="NZ_AP024488.1"/>
</dbReference>
<sequence length="261" mass="28233">MAIQSVKRAIDILSLFTPSQPSLGITEMATRMGLPKPTVHGLVQTLADEGFLSQSDETRKYSLGLRVYELGTYVTSHLRVNQVGGPAAQRLARHTSLMARIAIWDRGEVLVTLNLFPNVQSPPFINLGPKVPAYCSAIGKAILSACPEKDLEAYLSRTPLEPLTPKTCTDADALKGELETARRQGYACESEEYIMGLACIGAPLFDHSGRCTAAISVSGGPELLAREEMQAIATDVMRTAGEISLAMGYNPNMASERRHGR</sequence>
<dbReference type="InterPro" id="IPR005471">
    <property type="entry name" value="Tscrpt_reg_IclR_N"/>
</dbReference>
<dbReference type="PANTHER" id="PTHR30136:SF24">
    <property type="entry name" value="HTH-TYPE TRANSCRIPTIONAL REPRESSOR ALLR"/>
    <property type="match status" value="1"/>
</dbReference>
<dbReference type="SUPFAM" id="SSF55781">
    <property type="entry name" value="GAF domain-like"/>
    <property type="match status" value="1"/>
</dbReference>
<dbReference type="Pfam" id="PF09339">
    <property type="entry name" value="HTH_IclR"/>
    <property type="match status" value="1"/>
</dbReference>
<dbReference type="InterPro" id="IPR014757">
    <property type="entry name" value="Tscrpt_reg_IclR_C"/>
</dbReference>
<dbReference type="InterPro" id="IPR036388">
    <property type="entry name" value="WH-like_DNA-bd_sf"/>
</dbReference>
<gene>
    <name evidence="6" type="ORF">DSLASN_39210</name>
</gene>
<evidence type="ECO:0000256" key="2">
    <source>
        <dbReference type="ARBA" id="ARBA00023125"/>
    </source>
</evidence>
<dbReference type="Gene3D" id="3.30.450.40">
    <property type="match status" value="1"/>
</dbReference>
<accession>A0ABM7PMC4</accession>
<keyword evidence="1" id="KW-0805">Transcription regulation</keyword>
<evidence type="ECO:0000259" key="5">
    <source>
        <dbReference type="PROSITE" id="PS51078"/>
    </source>
</evidence>
<dbReference type="Gene3D" id="1.10.10.10">
    <property type="entry name" value="Winged helix-like DNA-binding domain superfamily/Winged helix DNA-binding domain"/>
    <property type="match status" value="1"/>
</dbReference>
<protein>
    <submittedName>
        <fullName evidence="6">IclR family transcriptional regulator</fullName>
    </submittedName>
</protein>
<keyword evidence="3" id="KW-0804">Transcription</keyword>
<organism evidence="6 7">
    <name type="scientific">Desulfoluna limicola</name>
    <dbReference type="NCBI Taxonomy" id="2810562"/>
    <lineage>
        <taxon>Bacteria</taxon>
        <taxon>Pseudomonadati</taxon>
        <taxon>Thermodesulfobacteriota</taxon>
        <taxon>Desulfobacteria</taxon>
        <taxon>Desulfobacterales</taxon>
        <taxon>Desulfolunaceae</taxon>
        <taxon>Desulfoluna</taxon>
    </lineage>
</organism>
<feature type="domain" description="HTH iclR-type" evidence="4">
    <location>
        <begin position="3"/>
        <end position="65"/>
    </location>
</feature>
<dbReference type="InterPro" id="IPR029016">
    <property type="entry name" value="GAF-like_dom_sf"/>
</dbReference>
<dbReference type="PANTHER" id="PTHR30136">
    <property type="entry name" value="HELIX-TURN-HELIX TRANSCRIPTIONAL REGULATOR, ICLR FAMILY"/>
    <property type="match status" value="1"/>
</dbReference>
<dbReference type="Proteomes" id="UP001320148">
    <property type="component" value="Chromosome"/>
</dbReference>
<dbReference type="SUPFAM" id="SSF46785">
    <property type="entry name" value="Winged helix' DNA-binding domain"/>
    <property type="match status" value="1"/>
</dbReference>
<evidence type="ECO:0000259" key="4">
    <source>
        <dbReference type="PROSITE" id="PS51077"/>
    </source>
</evidence>
<dbReference type="EMBL" id="AP024488">
    <property type="protein sequence ID" value="BCS98289.1"/>
    <property type="molecule type" value="Genomic_DNA"/>
</dbReference>
<dbReference type="PROSITE" id="PS51077">
    <property type="entry name" value="HTH_ICLR"/>
    <property type="match status" value="1"/>
</dbReference>
<evidence type="ECO:0000313" key="6">
    <source>
        <dbReference type="EMBL" id="BCS98289.1"/>
    </source>
</evidence>
<keyword evidence="7" id="KW-1185">Reference proteome</keyword>